<keyword evidence="1" id="KW-0436">Ligase</keyword>
<comment type="caution">
    <text evidence="1">The sequence shown here is derived from an EMBL/GenBank/DDBJ whole genome shotgun (WGS) entry which is preliminary data.</text>
</comment>
<proteinExistence type="predicted"/>
<keyword evidence="2" id="KW-1185">Reference proteome</keyword>
<evidence type="ECO:0000313" key="1">
    <source>
        <dbReference type="EMBL" id="GER36859.1"/>
    </source>
</evidence>
<organism evidence="1 2">
    <name type="scientific">Striga asiatica</name>
    <name type="common">Asiatic witchweed</name>
    <name type="synonym">Buchnera asiatica</name>
    <dbReference type="NCBI Taxonomy" id="4170"/>
    <lineage>
        <taxon>Eukaryota</taxon>
        <taxon>Viridiplantae</taxon>
        <taxon>Streptophyta</taxon>
        <taxon>Embryophyta</taxon>
        <taxon>Tracheophyta</taxon>
        <taxon>Spermatophyta</taxon>
        <taxon>Magnoliopsida</taxon>
        <taxon>eudicotyledons</taxon>
        <taxon>Gunneridae</taxon>
        <taxon>Pentapetalae</taxon>
        <taxon>asterids</taxon>
        <taxon>lamiids</taxon>
        <taxon>Lamiales</taxon>
        <taxon>Orobanchaceae</taxon>
        <taxon>Buchnereae</taxon>
        <taxon>Striga</taxon>
    </lineage>
</organism>
<name>A0A5A7PVG8_STRAF</name>
<reference evidence="2" key="1">
    <citation type="journal article" date="2019" name="Curr. Biol.">
        <title>Genome Sequence of Striga asiatica Provides Insight into the Evolution of Plant Parasitism.</title>
        <authorList>
            <person name="Yoshida S."/>
            <person name="Kim S."/>
            <person name="Wafula E.K."/>
            <person name="Tanskanen J."/>
            <person name="Kim Y.M."/>
            <person name="Honaas L."/>
            <person name="Yang Z."/>
            <person name="Spallek T."/>
            <person name="Conn C.E."/>
            <person name="Ichihashi Y."/>
            <person name="Cheong K."/>
            <person name="Cui S."/>
            <person name="Der J.P."/>
            <person name="Gundlach H."/>
            <person name="Jiao Y."/>
            <person name="Hori C."/>
            <person name="Ishida J.K."/>
            <person name="Kasahara H."/>
            <person name="Kiba T."/>
            <person name="Kim M.S."/>
            <person name="Koo N."/>
            <person name="Laohavisit A."/>
            <person name="Lee Y.H."/>
            <person name="Lumba S."/>
            <person name="McCourt P."/>
            <person name="Mortimer J.C."/>
            <person name="Mutuku J.M."/>
            <person name="Nomura T."/>
            <person name="Sasaki-Sekimoto Y."/>
            <person name="Seto Y."/>
            <person name="Wang Y."/>
            <person name="Wakatake T."/>
            <person name="Sakakibara H."/>
            <person name="Demura T."/>
            <person name="Yamaguchi S."/>
            <person name="Yoneyama K."/>
            <person name="Manabe R.I."/>
            <person name="Nelson D.C."/>
            <person name="Schulman A.H."/>
            <person name="Timko M.P."/>
            <person name="dePamphilis C.W."/>
            <person name="Choi D."/>
            <person name="Shirasu K."/>
        </authorList>
    </citation>
    <scope>NUCLEOTIDE SEQUENCE [LARGE SCALE GENOMIC DNA]</scope>
    <source>
        <strain evidence="2">cv. UVA1</strain>
    </source>
</reference>
<dbReference type="AlphaFoldDB" id="A0A5A7PVG8"/>
<gene>
    <name evidence="1" type="ORF">STAS_13236</name>
</gene>
<protein>
    <submittedName>
        <fullName evidence="1">Glutamyl-tRNA synthetase</fullName>
    </submittedName>
</protein>
<dbReference type="Proteomes" id="UP000325081">
    <property type="component" value="Unassembled WGS sequence"/>
</dbReference>
<keyword evidence="1" id="KW-0030">Aminoacyl-tRNA synthetase</keyword>
<evidence type="ECO:0000313" key="2">
    <source>
        <dbReference type="Proteomes" id="UP000325081"/>
    </source>
</evidence>
<accession>A0A5A7PVG8</accession>
<sequence length="128" mass="14925">MVLNFAKVQSIMKKYKILAEIHLQLRIWDSGRFIYRVLSPVNMVYTLLIKRNLLWFLQNGKVHQRISISLILLELRGSRSRARDLAILIFYSSCFLTKKGEMESEDGVIEDSTLSLKAKKGEIVKYVF</sequence>
<dbReference type="EMBL" id="BKCP01005228">
    <property type="protein sequence ID" value="GER36859.1"/>
    <property type="molecule type" value="Genomic_DNA"/>
</dbReference>
<dbReference type="GO" id="GO:0004812">
    <property type="term" value="F:aminoacyl-tRNA ligase activity"/>
    <property type="evidence" value="ECO:0007669"/>
    <property type="project" value="UniProtKB-KW"/>
</dbReference>